<dbReference type="RefSeq" id="WP_147890602.1">
    <property type="nucleotide sequence ID" value="NZ_VRTS01000001.1"/>
</dbReference>
<dbReference type="SUPFAM" id="SSF46548">
    <property type="entry name" value="alpha-helical ferredoxin"/>
    <property type="match status" value="1"/>
</dbReference>
<feature type="binding site" evidence="8">
    <location>
        <position position="384"/>
    </location>
    <ligand>
        <name>[4Fe-4S] cluster</name>
        <dbReference type="ChEBI" id="CHEBI:49883"/>
        <label>2</label>
    </ligand>
</feature>
<dbReference type="PROSITE" id="PS00198">
    <property type="entry name" value="4FE4S_FER_1"/>
    <property type="match status" value="1"/>
</dbReference>
<dbReference type="PANTHER" id="PTHR43034">
    <property type="entry name" value="ION-TRANSLOCATING OXIDOREDUCTASE COMPLEX SUBUNIT C"/>
    <property type="match status" value="1"/>
</dbReference>
<dbReference type="OrthoDB" id="9767754at2"/>
<dbReference type="Pfam" id="PF01512">
    <property type="entry name" value="Complex1_51K"/>
    <property type="match status" value="1"/>
</dbReference>
<keyword evidence="4 8" id="KW-0677">Repeat</keyword>
<evidence type="ECO:0000256" key="7">
    <source>
        <dbReference type="ARBA" id="ARBA00023014"/>
    </source>
</evidence>
<keyword evidence="8" id="KW-1278">Translocase</keyword>
<evidence type="ECO:0000313" key="12">
    <source>
        <dbReference type="Proteomes" id="UP000321248"/>
    </source>
</evidence>
<evidence type="ECO:0000256" key="8">
    <source>
        <dbReference type="HAMAP-Rule" id="MF_00461"/>
    </source>
</evidence>
<keyword evidence="2 8" id="KW-0004">4Fe-4S</keyword>
<dbReference type="PANTHER" id="PTHR43034:SF2">
    <property type="entry name" value="ION-TRANSLOCATING OXIDOREDUCTASE COMPLEX SUBUNIT C"/>
    <property type="match status" value="1"/>
</dbReference>
<comment type="subunit">
    <text evidence="8">The complex is composed of six subunits: RnfA, RnfB, RnfC, RnfD, RnfE and RnfG.</text>
</comment>
<dbReference type="GO" id="GO:0022900">
    <property type="term" value="P:electron transport chain"/>
    <property type="evidence" value="ECO:0007669"/>
    <property type="project" value="UniProtKB-UniRule"/>
</dbReference>
<dbReference type="AlphaFoldDB" id="A0A5C8KVV4"/>
<comment type="subcellular location">
    <subcellularLocation>
        <location evidence="8">Cell inner membrane</location>
        <topology evidence="8">Peripheral membrane protein</topology>
    </subcellularLocation>
</comment>
<reference evidence="11 12" key="1">
    <citation type="submission" date="2019-08" db="EMBL/GenBank/DDBJ databases">
        <authorList>
            <person name="Karlyshev A.V."/>
        </authorList>
    </citation>
    <scope>NUCLEOTIDE SEQUENCE [LARGE SCALE GENOMIC DNA]</scope>
    <source>
        <strain evidence="11 12">Alg18-2.2</strain>
    </source>
</reference>
<dbReference type="SUPFAM" id="SSF142984">
    <property type="entry name" value="Nqo1 middle domain-like"/>
    <property type="match status" value="1"/>
</dbReference>
<name>A0A5C8KVV4_9GAMM</name>
<evidence type="ECO:0000256" key="1">
    <source>
        <dbReference type="ARBA" id="ARBA00022448"/>
    </source>
</evidence>
<dbReference type="InterPro" id="IPR019554">
    <property type="entry name" value="Soluble_ligand-bd"/>
</dbReference>
<dbReference type="NCBIfam" id="NF003454">
    <property type="entry name" value="PRK05035.1"/>
    <property type="match status" value="1"/>
</dbReference>
<sequence>MARRLHPFHGGLSLPTHKHEATADAIQPCPLPGTLVLSLLQHAGALAEPLVQAGDEVVAGQCIARVSHQRGAHLHAPAAGRVRSVEPRPLPGMAGIAAPHIVLDLDDGQAAPTPLPSRPLPALDPWTAPRQALLERIREAGVAGMGGAGFPTAEKLAVPRSVLVINGAECEPYVACDDRLIRENAVRVVQGSRLLQRIVGAEHVFIAVEDCMGEAAAALREALDQVQAPDLELALVPSRYPQGGERQLIQTLTGREVPRDGLPRDLGVLVHNVATAVAAWRAVTEGTPLCSRVVTVTGPGVARPGNFEVAIGTPVADLVEAAGGYTPRAARLVLGGPMMGHALPDDSFPITKSSLAVVVLGVENLRATAPELPCIRCGECASVCPARLLPQQLLWDVRAGALDRGREDGLFDCIECGCCDLACPSQIPLTQHFRHAKTALREAEREGAEARAARERHDAREARMRRLEAQQAERAAARKTALSSSDAVKAAIERARARKSDP</sequence>
<dbReference type="HAMAP" id="MF_00461">
    <property type="entry name" value="RsxC_RnfC"/>
    <property type="match status" value="1"/>
</dbReference>
<evidence type="ECO:0000256" key="5">
    <source>
        <dbReference type="ARBA" id="ARBA00022982"/>
    </source>
</evidence>
<dbReference type="Gene3D" id="3.40.50.11540">
    <property type="entry name" value="NADH-ubiquinone oxidoreductase 51kDa subunit"/>
    <property type="match status" value="1"/>
</dbReference>
<keyword evidence="5 8" id="KW-0249">Electron transport</keyword>
<dbReference type="InterPro" id="IPR010208">
    <property type="entry name" value="Ion_transpt_RnfC/RsxC"/>
</dbReference>
<feature type="binding site" evidence="8">
    <location>
        <position position="423"/>
    </location>
    <ligand>
        <name>[4Fe-4S] cluster</name>
        <dbReference type="ChEBI" id="CHEBI:49883"/>
        <label>1</label>
    </ligand>
</feature>
<keyword evidence="7 8" id="KW-0411">Iron-sulfur</keyword>
<dbReference type="Proteomes" id="UP000321248">
    <property type="component" value="Unassembled WGS sequence"/>
</dbReference>
<feature type="domain" description="4Fe-4S ferredoxin-type" evidence="10">
    <location>
        <begin position="364"/>
        <end position="394"/>
    </location>
</feature>
<feature type="binding site" evidence="8">
    <location>
        <position position="374"/>
    </location>
    <ligand>
        <name>[4Fe-4S] cluster</name>
        <dbReference type="ChEBI" id="CHEBI:49883"/>
        <label>1</label>
    </ligand>
</feature>
<feature type="binding site" evidence="8">
    <location>
        <position position="416"/>
    </location>
    <ligand>
        <name>[4Fe-4S] cluster</name>
        <dbReference type="ChEBI" id="CHEBI:49883"/>
        <label>2</label>
    </ligand>
</feature>
<evidence type="ECO:0000256" key="3">
    <source>
        <dbReference type="ARBA" id="ARBA00022723"/>
    </source>
</evidence>
<dbReference type="Gene3D" id="3.30.70.20">
    <property type="match status" value="1"/>
</dbReference>
<keyword evidence="6 8" id="KW-0408">Iron</keyword>
<keyword evidence="3 8" id="KW-0479">Metal-binding</keyword>
<keyword evidence="8" id="KW-0997">Cell inner membrane</keyword>
<feature type="binding site" evidence="8">
    <location>
        <position position="377"/>
    </location>
    <ligand>
        <name>[4Fe-4S] cluster</name>
        <dbReference type="ChEBI" id="CHEBI:49883"/>
        <label>1</label>
    </ligand>
</feature>
<dbReference type="Pfam" id="PF13375">
    <property type="entry name" value="RnfC_N"/>
    <property type="match status" value="1"/>
</dbReference>
<dbReference type="PROSITE" id="PS51379">
    <property type="entry name" value="4FE4S_FER_2"/>
    <property type="match status" value="1"/>
</dbReference>
<dbReference type="NCBIfam" id="TIGR01945">
    <property type="entry name" value="rnfC"/>
    <property type="match status" value="1"/>
</dbReference>
<feature type="binding site" evidence="8">
    <location>
        <position position="413"/>
    </location>
    <ligand>
        <name>[4Fe-4S] cluster</name>
        <dbReference type="ChEBI" id="CHEBI:49883"/>
        <label>2</label>
    </ligand>
</feature>
<evidence type="ECO:0000256" key="2">
    <source>
        <dbReference type="ARBA" id="ARBA00022485"/>
    </source>
</evidence>
<evidence type="ECO:0000256" key="6">
    <source>
        <dbReference type="ARBA" id="ARBA00023004"/>
    </source>
</evidence>
<dbReference type="Gene3D" id="3.10.20.600">
    <property type="match status" value="1"/>
</dbReference>
<dbReference type="InterPro" id="IPR011538">
    <property type="entry name" value="Nuo51_FMN-bd"/>
</dbReference>
<dbReference type="SUPFAM" id="SSF142019">
    <property type="entry name" value="Nqo1 FMN-binding domain-like"/>
    <property type="match status" value="1"/>
</dbReference>
<dbReference type="InterPro" id="IPR017900">
    <property type="entry name" value="4Fe4S_Fe_S_CS"/>
</dbReference>
<dbReference type="GO" id="GO:0046872">
    <property type="term" value="F:metal ion binding"/>
    <property type="evidence" value="ECO:0007669"/>
    <property type="project" value="UniProtKB-KW"/>
</dbReference>
<dbReference type="EC" id="7.-.-.-" evidence="8"/>
<dbReference type="InterPro" id="IPR037225">
    <property type="entry name" value="Nuo51_FMN-bd_sf"/>
</dbReference>
<dbReference type="GO" id="GO:0051539">
    <property type="term" value="F:4 iron, 4 sulfur cluster binding"/>
    <property type="evidence" value="ECO:0007669"/>
    <property type="project" value="UniProtKB-KW"/>
</dbReference>
<dbReference type="InterPro" id="IPR026902">
    <property type="entry name" value="RnfC_N"/>
</dbReference>
<keyword evidence="8" id="KW-0472">Membrane</keyword>
<evidence type="ECO:0000313" key="11">
    <source>
        <dbReference type="EMBL" id="TXK65929.1"/>
    </source>
</evidence>
<accession>A0A5C8KVV4</accession>
<dbReference type="GO" id="GO:0009055">
    <property type="term" value="F:electron transfer activity"/>
    <property type="evidence" value="ECO:0007669"/>
    <property type="project" value="InterPro"/>
</dbReference>
<comment type="caution">
    <text evidence="11">The sequence shown here is derived from an EMBL/GenBank/DDBJ whole genome shotgun (WGS) entry which is preliminary data.</text>
</comment>
<protein>
    <recommendedName>
        <fullName evidence="8">Ion-translocating oxidoreductase complex subunit C</fullName>
        <ecNumber evidence="8">7.-.-.-</ecNumber>
    </recommendedName>
    <alternativeName>
        <fullName evidence="8">Rnf electron transport complex subunit C</fullName>
    </alternativeName>
</protein>
<keyword evidence="8" id="KW-1003">Cell membrane</keyword>
<dbReference type="GO" id="GO:0005886">
    <property type="term" value="C:plasma membrane"/>
    <property type="evidence" value="ECO:0007669"/>
    <property type="project" value="UniProtKB-SubCell"/>
</dbReference>
<proteinExistence type="inferred from homology"/>
<dbReference type="Pfam" id="PF10531">
    <property type="entry name" value="SLBB"/>
    <property type="match status" value="1"/>
</dbReference>
<evidence type="ECO:0000256" key="9">
    <source>
        <dbReference type="SAM" id="MobiDB-lite"/>
    </source>
</evidence>
<comment type="cofactor">
    <cofactor evidence="8">
        <name>[4Fe-4S] cluster</name>
        <dbReference type="ChEBI" id="CHEBI:49883"/>
    </cofactor>
    <text evidence="8">Binds 2 [4Fe-4S] clusters per subunit.</text>
</comment>
<comment type="similarity">
    <text evidence="8">Belongs to the 4Fe4S bacterial-type ferredoxin family. RnfC subfamily.</text>
</comment>
<evidence type="ECO:0000259" key="10">
    <source>
        <dbReference type="PROSITE" id="PS51379"/>
    </source>
</evidence>
<dbReference type="InterPro" id="IPR017896">
    <property type="entry name" value="4Fe4S_Fe-S-bd"/>
</dbReference>
<comment type="function">
    <text evidence="8">Part of a membrane-bound complex that couples electron transfer with translocation of ions across the membrane.</text>
</comment>
<dbReference type="EMBL" id="VRTS01000001">
    <property type="protein sequence ID" value="TXK65929.1"/>
    <property type="molecule type" value="Genomic_DNA"/>
</dbReference>
<feature type="binding site" evidence="8">
    <location>
        <position position="380"/>
    </location>
    <ligand>
        <name>[4Fe-4S] cluster</name>
        <dbReference type="ChEBI" id="CHEBI:49883"/>
        <label>1</label>
    </ligand>
</feature>
<gene>
    <name evidence="11" type="primary">rsxC</name>
    <name evidence="8" type="synonym">rnfC</name>
    <name evidence="11" type="ORF">FU658_02350</name>
</gene>
<evidence type="ECO:0000256" key="4">
    <source>
        <dbReference type="ARBA" id="ARBA00022737"/>
    </source>
</evidence>
<organism evidence="11 12">
    <name type="scientific">Alkalisalibacterium limincola</name>
    <dbReference type="NCBI Taxonomy" id="2699169"/>
    <lineage>
        <taxon>Bacteria</taxon>
        <taxon>Pseudomonadati</taxon>
        <taxon>Pseudomonadota</taxon>
        <taxon>Gammaproteobacteria</taxon>
        <taxon>Lysobacterales</taxon>
        <taxon>Lysobacteraceae</taxon>
        <taxon>Alkalisalibacterium</taxon>
    </lineage>
</organism>
<keyword evidence="1 8" id="KW-0813">Transport</keyword>
<keyword evidence="12" id="KW-1185">Reference proteome</keyword>
<feature type="binding site" evidence="8">
    <location>
        <position position="419"/>
    </location>
    <ligand>
        <name>[4Fe-4S] cluster</name>
        <dbReference type="ChEBI" id="CHEBI:49883"/>
        <label>2</label>
    </ligand>
</feature>
<feature type="compositionally biased region" description="Basic and acidic residues" evidence="9">
    <location>
        <begin position="491"/>
        <end position="502"/>
    </location>
</feature>
<feature type="region of interest" description="Disordered" evidence="9">
    <location>
        <begin position="467"/>
        <end position="502"/>
    </location>
</feature>